<dbReference type="Proteomes" id="UP000614410">
    <property type="component" value="Unassembled WGS sequence"/>
</dbReference>
<dbReference type="Gene3D" id="1.10.287.1490">
    <property type="match status" value="1"/>
</dbReference>
<comment type="caution">
    <text evidence="4">The sequence shown here is derived from an EMBL/GenBank/DDBJ whole genome shotgun (WGS) entry which is preliminary data.</text>
</comment>
<protein>
    <recommendedName>
        <fullName evidence="3">CT398-like coiled coil hairpin domain-containing protein</fullName>
    </recommendedName>
</protein>
<evidence type="ECO:0000259" key="3">
    <source>
        <dbReference type="Pfam" id="PF24481"/>
    </source>
</evidence>
<gene>
    <name evidence="4" type="ORF">JF887_02950</name>
</gene>
<evidence type="ECO:0000256" key="1">
    <source>
        <dbReference type="SAM" id="Coils"/>
    </source>
</evidence>
<evidence type="ECO:0000313" key="4">
    <source>
        <dbReference type="EMBL" id="MBJ7608377.1"/>
    </source>
</evidence>
<name>A0A934N8X1_9BACT</name>
<feature type="coiled-coil region" evidence="1">
    <location>
        <begin position="143"/>
        <end position="173"/>
    </location>
</feature>
<dbReference type="InterPro" id="IPR056003">
    <property type="entry name" value="CT398_CC_hairpin"/>
</dbReference>
<reference evidence="4 5" key="1">
    <citation type="submission" date="2020-10" db="EMBL/GenBank/DDBJ databases">
        <title>Ca. Dormibacterota MAGs.</title>
        <authorList>
            <person name="Montgomery K."/>
        </authorList>
    </citation>
    <scope>NUCLEOTIDE SEQUENCE [LARGE SCALE GENOMIC DNA]</scope>
    <source>
        <strain evidence="4">Mitchell_Peninsula_5</strain>
    </source>
</reference>
<accession>A0A934N8X1</accession>
<evidence type="ECO:0000256" key="2">
    <source>
        <dbReference type="SAM" id="MobiDB-lite"/>
    </source>
</evidence>
<evidence type="ECO:0000313" key="5">
    <source>
        <dbReference type="Proteomes" id="UP000614410"/>
    </source>
</evidence>
<feature type="domain" description="CT398-like coiled coil hairpin" evidence="3">
    <location>
        <begin position="10"/>
        <end position="185"/>
    </location>
</feature>
<dbReference type="EMBL" id="JAEKNN010000012">
    <property type="protein sequence ID" value="MBJ7608377.1"/>
    <property type="molecule type" value="Genomic_DNA"/>
</dbReference>
<keyword evidence="1" id="KW-0175">Coiled coil</keyword>
<feature type="region of interest" description="Disordered" evidence="2">
    <location>
        <begin position="34"/>
        <end position="62"/>
    </location>
</feature>
<proteinExistence type="predicted"/>
<dbReference type="AlphaFoldDB" id="A0A934N8X1"/>
<organism evidence="4 5">
    <name type="scientific">Candidatus Amunia macphersoniae</name>
    <dbReference type="NCBI Taxonomy" id="3127014"/>
    <lineage>
        <taxon>Bacteria</taxon>
        <taxon>Bacillati</taxon>
        <taxon>Candidatus Dormiibacterota</taxon>
        <taxon>Candidatus Dormibacteria</taxon>
        <taxon>Candidatus Aeolococcales</taxon>
        <taxon>Candidatus Aeolococcaceae</taxon>
        <taxon>Candidatus Amunia</taxon>
    </lineage>
</organism>
<dbReference type="Pfam" id="PF24481">
    <property type="entry name" value="CT398_CC"/>
    <property type="match status" value="1"/>
</dbReference>
<sequence length="231" mass="25703">MSRGGDLLRLQEIDARVVHDTARLRDAEAAIAGDPELERRRRQARKAHREQTAAEDSVATAEKHVEGLRQRARELDRHLYGGSVRNPQELLGMQHELEALRQRIDVEDDRLLELMQAAESAAARERDANGATVELEQVRAGRAGEVLERAAALRAAIDQHERERAELAATQQATDLALYERLRRRVQPAVVHLTADSCGGCHIPFANSEVRHIRLAGEPAQCSGCDRIVVS</sequence>